<dbReference type="Proteomes" id="UP000070587">
    <property type="component" value="Chromosome"/>
</dbReference>
<dbReference type="InterPro" id="IPR010095">
    <property type="entry name" value="Cas12f1-like_TNB"/>
</dbReference>
<dbReference type="NCBIfam" id="NF040570">
    <property type="entry name" value="guided_TnpB"/>
    <property type="match status" value="1"/>
</dbReference>
<dbReference type="GO" id="GO:0003677">
    <property type="term" value="F:DNA binding"/>
    <property type="evidence" value="ECO:0007669"/>
    <property type="project" value="UniProtKB-KW"/>
</dbReference>
<reference evidence="3 4" key="2">
    <citation type="journal article" date="2016" name="Int. J. Syst. Evol. Microbiol.">
        <title>Pyrococcus kukulkanii sp. nov., a hyperthermophilic, piezophilic archaeon isolated from a deep-sea hydrothermal vent.</title>
        <authorList>
            <person name="Callac N."/>
            <person name="Oger P."/>
            <person name="Lesongeur F."/>
            <person name="Rattray J.E."/>
            <person name="Vannier P."/>
            <person name="Michoud G."/>
            <person name="Beauverger M."/>
            <person name="Gayet N."/>
            <person name="Rouxel O."/>
            <person name="Jebbar M."/>
            <person name="Godfroy A."/>
        </authorList>
    </citation>
    <scope>NUCLEOTIDE SEQUENCE [LARGE SCALE GENOMIC DNA]</scope>
    <source>
        <strain evidence="3 4">NCB100</strain>
    </source>
</reference>
<keyword evidence="1" id="KW-0238">DNA-binding</keyword>
<dbReference type="AlphaFoldDB" id="A0A127B859"/>
<protein>
    <submittedName>
        <fullName evidence="3">Transposase</fullName>
    </submittedName>
</protein>
<dbReference type="PATRIC" id="fig|1609559.3.peg.622"/>
<feature type="domain" description="Cas12f1-like TNB" evidence="2">
    <location>
        <begin position="290"/>
        <end position="354"/>
    </location>
</feature>
<dbReference type="KEGG" id="pyc:TQ32_03000"/>
<gene>
    <name evidence="3" type="ORF">TQ32_03000</name>
</gene>
<sequence length="393" mass="45530">MPSETIKLTAKFKLKKTPKGLDDLFSAYREIVNFLITYAFENNITSFYRLKKGTYKELRKKYPQLPSHYIYTACQMATSIFKSYRKRKRKGKANEKPVFKKEVIMLDDHLFRLDLEKGVIKLSTPKGWLNLKFYPAKYHEKFKDWKVGQAWLVKTPKGVFINVVFSKEVEIREPKAFVGVDLNENNVTLALPNGEFVQVITHEREIRTGYFVKRRRIQKKIRTGKRRKELLQKYGEREKNRLNDLYHKIANIIVGFAERYGGIALEDLSGIRGSIRYSVELNGRLHRWSFRKLQSIIEYKAKLKGVRVVFVNPAHTSSLCPICGGKLSPNGHRVLKCKKCGFEADRDVVGSWNIRLRALKMWGVSVPPESPPMKTGGGKPTRYEINTLHTLNG</sequence>
<dbReference type="NCBIfam" id="TIGR01766">
    <property type="entry name" value="IS200/IS605 family accessory protein TnpB-like domain"/>
    <property type="match status" value="1"/>
</dbReference>
<accession>A0A127B859</accession>
<dbReference type="InterPro" id="IPR051399">
    <property type="entry name" value="RNA-guided_DNA_endo/Transpos"/>
</dbReference>
<dbReference type="PANTHER" id="PTHR30405:SF23">
    <property type="entry name" value="TRANSPOSASE-RELATED"/>
    <property type="match status" value="1"/>
</dbReference>
<proteinExistence type="predicted"/>
<evidence type="ECO:0000256" key="1">
    <source>
        <dbReference type="ARBA" id="ARBA00023125"/>
    </source>
</evidence>
<evidence type="ECO:0000313" key="3">
    <source>
        <dbReference type="EMBL" id="AMM53563.1"/>
    </source>
</evidence>
<dbReference type="Pfam" id="PF07282">
    <property type="entry name" value="Cas12f1-like_TNB"/>
    <property type="match status" value="1"/>
</dbReference>
<dbReference type="EMBL" id="CP010835">
    <property type="protein sequence ID" value="AMM53563.1"/>
    <property type="molecule type" value="Genomic_DNA"/>
</dbReference>
<dbReference type="SUPFAM" id="SSF75712">
    <property type="entry name" value="Rad50 coiled-coil Zn hook"/>
    <property type="match status" value="1"/>
</dbReference>
<reference evidence="4" key="1">
    <citation type="submission" date="2015-02" db="EMBL/GenBank/DDBJ databases">
        <title>Pyrococcus kukulkanii sp. nov., a novel hyperthermophilic archaeon isolated from a deep-sea hydrothermal vent at the Guaymas Basin.</title>
        <authorList>
            <person name="Oger P.M."/>
            <person name="Callac N."/>
            <person name="Jebbar M."/>
            <person name="Godfroy A."/>
        </authorList>
    </citation>
    <scope>NUCLEOTIDE SEQUENCE [LARGE SCALE GENOMIC DNA]</scope>
    <source>
        <strain evidence="4">NCB100</strain>
    </source>
</reference>
<dbReference type="GeneID" id="28490769"/>
<dbReference type="PANTHER" id="PTHR30405">
    <property type="entry name" value="TRANSPOSASE"/>
    <property type="match status" value="1"/>
</dbReference>
<evidence type="ECO:0000313" key="4">
    <source>
        <dbReference type="Proteomes" id="UP000070587"/>
    </source>
</evidence>
<name>A0A127B859_9EURY</name>
<organism evidence="3 4">
    <name type="scientific">Pyrococcus kukulkanii</name>
    <dbReference type="NCBI Taxonomy" id="1609559"/>
    <lineage>
        <taxon>Archaea</taxon>
        <taxon>Methanobacteriati</taxon>
        <taxon>Methanobacteriota</taxon>
        <taxon>Thermococci</taxon>
        <taxon>Thermococcales</taxon>
        <taxon>Thermococcaceae</taxon>
        <taxon>Pyrococcus</taxon>
    </lineage>
</organism>
<evidence type="ECO:0000259" key="2">
    <source>
        <dbReference type="Pfam" id="PF07282"/>
    </source>
</evidence>
<dbReference type="STRING" id="1609559.TQ32_03000"/>
<dbReference type="RefSeq" id="WP_068320866.1">
    <property type="nucleotide sequence ID" value="NZ_CP010835.1"/>
</dbReference>
<dbReference type="OrthoDB" id="33505at2157"/>